<name>R6JRC6_9FIRM</name>
<proteinExistence type="predicted"/>
<dbReference type="Pfam" id="PF14305">
    <property type="entry name" value="ATPgrasp_TupA"/>
    <property type="match status" value="1"/>
</dbReference>
<accession>R6JRC6</accession>
<protein>
    <submittedName>
        <fullName evidence="1">Uncharacterized protein</fullName>
    </submittedName>
</protein>
<sequence length="305" mass="36348">MGNKILAMIRDPKRIMYSLGYHGFFRYWSAEKYLKMLYHLKTSEHLDLENPLGFNEKMQWLKLYYRNADYVQMADKYAVRQIIRERVGEKYLIPIYGVFANSNEIDIEKLPNSFVAKTTHDSGGVFVCKDKHTIDVAKELAVLDKRLRINYEWYGREWYYGQFEPKIIVEKYLTDESGWELKDYKIFCFNGEPKLIEVDYNRFVDHKLNVYDLDWNYIDFYMTSRNDSSVEIKRPENLDVMLEIARKLAADTPFMRVDLYSIKDKIYCGELTMCPGSGFVDFQPREWDRKLGDMLVLPENNKKGM</sequence>
<comment type="caution">
    <text evidence="1">The sequence shown here is derived from an EMBL/GenBank/DDBJ whole genome shotgun (WGS) entry which is preliminary data.</text>
</comment>
<dbReference type="InterPro" id="IPR029465">
    <property type="entry name" value="ATPgrasp_TupA"/>
</dbReference>
<evidence type="ECO:0000313" key="1">
    <source>
        <dbReference type="EMBL" id="CDB63860.1"/>
    </source>
</evidence>
<dbReference type="RefSeq" id="WP_022203165.1">
    <property type="nucleotide sequence ID" value="NZ_FR886101.1"/>
</dbReference>
<reference evidence="1" key="1">
    <citation type="submission" date="2012-11" db="EMBL/GenBank/DDBJ databases">
        <title>Dependencies among metagenomic species, viruses, plasmids and units of genetic variation.</title>
        <authorList>
            <person name="Nielsen H.B."/>
            <person name="Almeida M."/>
            <person name="Juncker A.S."/>
            <person name="Rasmussen S."/>
            <person name="Li J."/>
            <person name="Sunagawa S."/>
            <person name="Plichta D."/>
            <person name="Gautier L."/>
            <person name="Le Chatelier E."/>
            <person name="Peletier E."/>
            <person name="Bonde I."/>
            <person name="Nielsen T."/>
            <person name="Manichanh C."/>
            <person name="Arumugam M."/>
            <person name="Batto J."/>
            <person name="Santos M.B.Q.D."/>
            <person name="Blom N."/>
            <person name="Borruel N."/>
            <person name="Burgdorf K.S."/>
            <person name="Boumezbeur F."/>
            <person name="Casellas F."/>
            <person name="Dore J."/>
            <person name="Guarner F."/>
            <person name="Hansen T."/>
            <person name="Hildebrand F."/>
            <person name="Kaas R.S."/>
            <person name="Kennedy S."/>
            <person name="Kristiansen K."/>
            <person name="Kultima J.R."/>
            <person name="Leonard P."/>
            <person name="Levenez F."/>
            <person name="Lund O."/>
            <person name="Moumen B."/>
            <person name="Le Paslier D."/>
            <person name="Pons N."/>
            <person name="Pedersen O."/>
            <person name="Prifti E."/>
            <person name="Qin J."/>
            <person name="Raes J."/>
            <person name="Tap J."/>
            <person name="Tims S."/>
            <person name="Ussery D.W."/>
            <person name="Yamada T."/>
            <person name="MetaHit consortium"/>
            <person name="Renault P."/>
            <person name="Sicheritz-Ponten T."/>
            <person name="Bork P."/>
            <person name="Wang J."/>
            <person name="Brunak S."/>
            <person name="Ehrlich S.D."/>
        </authorList>
    </citation>
    <scope>NUCLEOTIDE SEQUENCE [LARGE SCALE GENOMIC DNA]</scope>
</reference>
<gene>
    <name evidence="1" type="ORF">BN486_03682</name>
</gene>
<evidence type="ECO:0000313" key="2">
    <source>
        <dbReference type="Proteomes" id="UP000018009"/>
    </source>
</evidence>
<organism evidence="1 2">
    <name type="scientific">[Clostridium] clostridioforme CAG:132</name>
    <dbReference type="NCBI Taxonomy" id="1263065"/>
    <lineage>
        <taxon>Bacteria</taxon>
        <taxon>Bacillati</taxon>
        <taxon>Bacillota</taxon>
        <taxon>Clostridia</taxon>
        <taxon>Lachnospirales</taxon>
        <taxon>Lachnospiraceae</taxon>
        <taxon>Enterocloster</taxon>
    </lineage>
</organism>
<dbReference type="Proteomes" id="UP000018009">
    <property type="component" value="Unassembled WGS sequence"/>
</dbReference>
<dbReference type="EMBL" id="CBDY010000342">
    <property type="protein sequence ID" value="CDB63860.1"/>
    <property type="molecule type" value="Genomic_DNA"/>
</dbReference>
<dbReference type="AlphaFoldDB" id="R6JRC6"/>